<gene>
    <name evidence="1" type="ORF">MRB53_032811</name>
</gene>
<reference evidence="1 2" key="1">
    <citation type="journal article" date="2022" name="Hortic Res">
        <title>A haplotype resolved chromosomal level avocado genome allows analysis of novel avocado genes.</title>
        <authorList>
            <person name="Nath O."/>
            <person name="Fletcher S.J."/>
            <person name="Hayward A."/>
            <person name="Shaw L.M."/>
            <person name="Masouleh A.K."/>
            <person name="Furtado A."/>
            <person name="Henry R.J."/>
            <person name="Mitter N."/>
        </authorList>
    </citation>
    <scope>NUCLEOTIDE SEQUENCE [LARGE SCALE GENOMIC DNA]</scope>
    <source>
        <strain evidence="2">cv. Hass</strain>
    </source>
</reference>
<comment type="caution">
    <text evidence="1">The sequence shown here is derived from an EMBL/GenBank/DDBJ whole genome shotgun (WGS) entry which is preliminary data.</text>
</comment>
<name>A0ACC2KST7_PERAE</name>
<evidence type="ECO:0000313" key="2">
    <source>
        <dbReference type="Proteomes" id="UP001234297"/>
    </source>
</evidence>
<keyword evidence="2" id="KW-1185">Reference proteome</keyword>
<dbReference type="Proteomes" id="UP001234297">
    <property type="component" value="Chromosome 11"/>
</dbReference>
<accession>A0ACC2KST7</accession>
<protein>
    <submittedName>
        <fullName evidence="1">Uncharacterized protein</fullName>
    </submittedName>
</protein>
<dbReference type="EMBL" id="CM056819">
    <property type="protein sequence ID" value="KAJ8624281.1"/>
    <property type="molecule type" value="Genomic_DNA"/>
</dbReference>
<proteinExistence type="predicted"/>
<evidence type="ECO:0000313" key="1">
    <source>
        <dbReference type="EMBL" id="KAJ8624281.1"/>
    </source>
</evidence>
<sequence length="83" mass="9885">MRIRTAAIPTRLVQNFDDMQNPDGLRSATIRILCVNHGLRFFIVNRKKKVNGFLYSPLCIYLDQKQTDCFRSPRDLRRPFWQI</sequence>
<organism evidence="1 2">
    <name type="scientific">Persea americana</name>
    <name type="common">Avocado</name>
    <dbReference type="NCBI Taxonomy" id="3435"/>
    <lineage>
        <taxon>Eukaryota</taxon>
        <taxon>Viridiplantae</taxon>
        <taxon>Streptophyta</taxon>
        <taxon>Embryophyta</taxon>
        <taxon>Tracheophyta</taxon>
        <taxon>Spermatophyta</taxon>
        <taxon>Magnoliopsida</taxon>
        <taxon>Magnoliidae</taxon>
        <taxon>Laurales</taxon>
        <taxon>Lauraceae</taxon>
        <taxon>Persea</taxon>
    </lineage>
</organism>